<dbReference type="InterPro" id="IPR001680">
    <property type="entry name" value="WD40_rpt"/>
</dbReference>
<accession>A0A521EDB6</accession>
<keyword evidence="1" id="KW-0853">WD repeat</keyword>
<keyword evidence="4" id="KW-1185">Reference proteome</keyword>
<feature type="domain" description="TIR" evidence="2">
    <location>
        <begin position="1"/>
        <end position="126"/>
    </location>
</feature>
<dbReference type="Pfam" id="PF13676">
    <property type="entry name" value="TIR_2"/>
    <property type="match status" value="1"/>
</dbReference>
<evidence type="ECO:0000313" key="4">
    <source>
        <dbReference type="Proteomes" id="UP000319040"/>
    </source>
</evidence>
<dbReference type="EMBL" id="FXTB01000008">
    <property type="protein sequence ID" value="SMO81923.1"/>
    <property type="molecule type" value="Genomic_DNA"/>
</dbReference>
<dbReference type="PANTHER" id="PTHR19879">
    <property type="entry name" value="TRANSCRIPTION INITIATION FACTOR TFIID"/>
    <property type="match status" value="1"/>
</dbReference>
<dbReference type="InterPro" id="IPR011047">
    <property type="entry name" value="Quinoprotein_ADH-like_sf"/>
</dbReference>
<sequence>MYDAFISYSRNDRQFVNQLMAYLGTKELSCWLDQKDLPPAEIWRNELRDAIIDSDNFIFIISPHSVDSAFCDLEINWAVKNNKRIIPILFKTLRQNQKLNTALSERQWLRMDSLDNNKKFDVIASTIRNEQKWYKQGTEYLRGAQKWKAGKDIFLARPELEAARAWVEKGAGMNPGPSELQIKYIHESEAYHLKEAEKWEKLYTKSIARQLAAQGQLIIQHDSPALSDRGLLLAVESMARFQKINLRSLEADQAIRQGLSIMAKPLVNYKAKYDVERKAISVSQKYFTLAFADIKGHLYQWDLRDGKVKKDPALWGAVSCLKFSHDGRWLAVGGENGCLHLKNLSNNDVWTLKTSFAVSPIRTICFSRNGRYLAASLGINLAVWDINADAEPVELRNEDHAQIIVSMAFDPNGEILVAQPVMSETQCWDWRKQKVIGRFGNNGNHVEYSPDGRFLGISSAMSYTAVLWDVFKQESINLATNAAKLTFSNDHKYVAIASPEHFARIWKLPELSVVHNLRHNAEVGELEFSPKGDYLLTKDKANVVYVWNVGNGKQEARLVHPEPFEVVQFCGDSRYVFTFSNKNTFTLWETQHLREARLLRHQVAVLGVAFSPDNNHLIATEARQDQFKRSYALIDWTTEQLVEKVSVDENEIDGATYAKDLVVEHRKKSKNRVISPNGKLIAVRHKSGVQILTHDNEEEVALLQHDRKIFSMVFSPDSLYILTVSDHDTARIWELSTGEEVSRLTHDNPNITDADFSPDGRYIATSSWDLTARIWLWHPSDLIQASASRLSRILTEGEWKKYLPGEVYKPSLKMSEPPKNHHSKNNK</sequence>
<evidence type="ECO:0000259" key="2">
    <source>
        <dbReference type="PROSITE" id="PS50104"/>
    </source>
</evidence>
<dbReference type="GO" id="GO:0007165">
    <property type="term" value="P:signal transduction"/>
    <property type="evidence" value="ECO:0007669"/>
    <property type="project" value="InterPro"/>
</dbReference>
<dbReference type="SMART" id="SM00320">
    <property type="entry name" value="WD40"/>
    <property type="match status" value="8"/>
</dbReference>
<dbReference type="Gene3D" id="3.40.50.10140">
    <property type="entry name" value="Toll/interleukin-1 receptor homology (TIR) domain"/>
    <property type="match status" value="1"/>
</dbReference>
<protein>
    <submittedName>
        <fullName evidence="3">WD40 repeat</fullName>
    </submittedName>
</protein>
<dbReference type="AlphaFoldDB" id="A0A521EDB6"/>
<dbReference type="RefSeq" id="WP_142534188.1">
    <property type="nucleotide sequence ID" value="NZ_FXTB01000008.1"/>
</dbReference>
<evidence type="ECO:0000256" key="1">
    <source>
        <dbReference type="PROSITE-ProRule" id="PRU00221"/>
    </source>
</evidence>
<evidence type="ECO:0000313" key="3">
    <source>
        <dbReference type="EMBL" id="SMO81923.1"/>
    </source>
</evidence>
<gene>
    <name evidence="3" type="ORF">SAMN06265379_108147</name>
</gene>
<feature type="repeat" description="WD" evidence="1">
    <location>
        <begin position="744"/>
        <end position="775"/>
    </location>
</feature>
<dbReference type="InterPro" id="IPR035897">
    <property type="entry name" value="Toll_tir_struct_dom_sf"/>
</dbReference>
<dbReference type="InterPro" id="IPR015943">
    <property type="entry name" value="WD40/YVTN_repeat-like_dom_sf"/>
</dbReference>
<dbReference type="InterPro" id="IPR000157">
    <property type="entry name" value="TIR_dom"/>
</dbReference>
<name>A0A521EDB6_SACCC</name>
<dbReference type="SUPFAM" id="SSF52200">
    <property type="entry name" value="Toll/Interleukin receptor TIR domain"/>
    <property type="match status" value="1"/>
</dbReference>
<dbReference type="PROSITE" id="PS50104">
    <property type="entry name" value="TIR"/>
    <property type="match status" value="1"/>
</dbReference>
<dbReference type="SUPFAM" id="SSF50998">
    <property type="entry name" value="Quinoprotein alcohol dehydrogenase-like"/>
    <property type="match status" value="1"/>
</dbReference>
<proteinExistence type="predicted"/>
<dbReference type="OrthoDB" id="1492850at2"/>
<dbReference type="PANTHER" id="PTHR19879:SF9">
    <property type="entry name" value="TRANSCRIPTION INITIATION FACTOR TFIID SUBUNIT 5"/>
    <property type="match status" value="1"/>
</dbReference>
<dbReference type="PROSITE" id="PS50294">
    <property type="entry name" value="WD_REPEATS_REGION"/>
    <property type="match status" value="2"/>
</dbReference>
<dbReference type="Proteomes" id="UP000319040">
    <property type="component" value="Unassembled WGS sequence"/>
</dbReference>
<reference evidence="3 4" key="1">
    <citation type="submission" date="2017-05" db="EMBL/GenBank/DDBJ databases">
        <authorList>
            <person name="Varghese N."/>
            <person name="Submissions S."/>
        </authorList>
    </citation>
    <scope>NUCLEOTIDE SEQUENCE [LARGE SCALE GENOMIC DNA]</scope>
    <source>
        <strain evidence="3 4">DSM 27040</strain>
    </source>
</reference>
<dbReference type="SMART" id="SM00255">
    <property type="entry name" value="TIR"/>
    <property type="match status" value="1"/>
</dbReference>
<feature type="repeat" description="WD" evidence="1">
    <location>
        <begin position="702"/>
        <end position="743"/>
    </location>
</feature>
<dbReference type="PROSITE" id="PS50082">
    <property type="entry name" value="WD_REPEATS_2"/>
    <property type="match status" value="3"/>
</dbReference>
<feature type="repeat" description="WD" evidence="1">
    <location>
        <begin position="516"/>
        <end position="557"/>
    </location>
</feature>
<organism evidence="3 4">
    <name type="scientific">Saccharicrinis carchari</name>
    <dbReference type="NCBI Taxonomy" id="1168039"/>
    <lineage>
        <taxon>Bacteria</taxon>
        <taxon>Pseudomonadati</taxon>
        <taxon>Bacteroidota</taxon>
        <taxon>Bacteroidia</taxon>
        <taxon>Marinilabiliales</taxon>
        <taxon>Marinilabiliaceae</taxon>
        <taxon>Saccharicrinis</taxon>
    </lineage>
</organism>
<dbReference type="Gene3D" id="2.130.10.10">
    <property type="entry name" value="YVTN repeat-like/Quinoprotein amine dehydrogenase"/>
    <property type="match status" value="3"/>
</dbReference>
<dbReference type="Pfam" id="PF00400">
    <property type="entry name" value="WD40"/>
    <property type="match status" value="3"/>
</dbReference>